<evidence type="ECO:0000313" key="6">
    <source>
        <dbReference type="Proteomes" id="UP000249794"/>
    </source>
</evidence>
<gene>
    <name evidence="5" type="ORF">DCF15_22100</name>
</gene>
<keyword evidence="1 3" id="KW-0853">WD repeat</keyword>
<dbReference type="EMBL" id="QBMP01000384">
    <property type="protein sequence ID" value="PZO44373.1"/>
    <property type="molecule type" value="Genomic_DNA"/>
</dbReference>
<feature type="repeat" description="WD" evidence="3">
    <location>
        <begin position="202"/>
        <end position="224"/>
    </location>
</feature>
<dbReference type="InterPro" id="IPR024977">
    <property type="entry name" value="Apc4-like_WD40_dom"/>
</dbReference>
<dbReference type="InterPro" id="IPR001680">
    <property type="entry name" value="WD40_rpt"/>
</dbReference>
<dbReference type="PROSITE" id="PS50082">
    <property type="entry name" value="WD_REPEATS_2"/>
    <property type="match status" value="3"/>
</dbReference>
<dbReference type="SUPFAM" id="SSF50978">
    <property type="entry name" value="WD40 repeat-like"/>
    <property type="match status" value="1"/>
</dbReference>
<dbReference type="InterPro" id="IPR036322">
    <property type="entry name" value="WD40_repeat_dom_sf"/>
</dbReference>
<evidence type="ECO:0000256" key="3">
    <source>
        <dbReference type="PROSITE-ProRule" id="PRU00221"/>
    </source>
</evidence>
<name>A0A2W4WGY4_9CYAN</name>
<dbReference type="Gene3D" id="2.130.10.10">
    <property type="entry name" value="YVTN repeat-like/Quinoprotein amine dehydrogenase"/>
    <property type="match status" value="3"/>
</dbReference>
<dbReference type="InterPro" id="IPR015943">
    <property type="entry name" value="WD40/YVTN_repeat-like_dom_sf"/>
</dbReference>
<dbReference type="Pfam" id="PF12894">
    <property type="entry name" value="ANAPC4_WD40"/>
    <property type="match status" value="1"/>
</dbReference>
<dbReference type="SMART" id="SM00320">
    <property type="entry name" value="WD40"/>
    <property type="match status" value="7"/>
</dbReference>
<dbReference type="AlphaFoldDB" id="A0A2W4WGY4"/>
<feature type="repeat" description="WD" evidence="3">
    <location>
        <begin position="283"/>
        <end position="314"/>
    </location>
</feature>
<feature type="non-terminal residue" evidence="5">
    <location>
        <position position="325"/>
    </location>
</feature>
<dbReference type="PROSITE" id="PS50294">
    <property type="entry name" value="WD_REPEATS_REGION"/>
    <property type="match status" value="1"/>
</dbReference>
<keyword evidence="2" id="KW-0677">Repeat</keyword>
<reference evidence="5 6" key="2">
    <citation type="submission" date="2018-06" db="EMBL/GenBank/DDBJ databases">
        <title>Metagenomic assembly of (sub)arctic Cyanobacteria and their associated microbiome from non-axenic cultures.</title>
        <authorList>
            <person name="Baurain D."/>
        </authorList>
    </citation>
    <scope>NUCLEOTIDE SEQUENCE [LARGE SCALE GENOMIC DNA]</scope>
    <source>
        <strain evidence="5">ULC027bin1</strain>
    </source>
</reference>
<sequence length="325" mass="35242">MPSLTKSPLLSLSWQGQLQDYVTAMDWSPDGEWLAIASGSGEVMLLHIPSKQTIAVEPSAAESIDCLGFSYDGQFLAAGGQNGQVKVWRISANSTADSTANSTLPTLVKVLEHSRTWVEHLAWNPTRNELAFSLGRYVQVWDMASEKMVTTLPFETSSVLDLAWHPAGEQLAVSGHLAVKIWSRSDWDNDPRVQELAAAGLAIAISPNGQYLASGNLDNTLMVWGWQSPYPWRMTGFPGKVRHLAWADATRPSAPMIAAASGAGIIVWRKLPTDEAGWASRAFDSHRGKIVALAFQPGSALLASAAEDGRVILWPKAKQLGQILD</sequence>
<organism evidence="5 6">
    <name type="scientific">Phormidesmis priestleyi</name>
    <dbReference type="NCBI Taxonomy" id="268141"/>
    <lineage>
        <taxon>Bacteria</taxon>
        <taxon>Bacillati</taxon>
        <taxon>Cyanobacteriota</taxon>
        <taxon>Cyanophyceae</taxon>
        <taxon>Leptolyngbyales</taxon>
        <taxon>Leptolyngbyaceae</taxon>
        <taxon>Phormidesmis</taxon>
    </lineage>
</organism>
<dbReference type="Pfam" id="PF00400">
    <property type="entry name" value="WD40"/>
    <property type="match status" value="3"/>
</dbReference>
<evidence type="ECO:0000259" key="4">
    <source>
        <dbReference type="Pfam" id="PF12894"/>
    </source>
</evidence>
<evidence type="ECO:0000313" key="5">
    <source>
        <dbReference type="EMBL" id="PZO44373.1"/>
    </source>
</evidence>
<proteinExistence type="predicted"/>
<dbReference type="PANTHER" id="PTHR22847">
    <property type="entry name" value="WD40 REPEAT PROTEIN"/>
    <property type="match status" value="1"/>
</dbReference>
<dbReference type="Proteomes" id="UP000249794">
    <property type="component" value="Unassembled WGS sequence"/>
</dbReference>
<evidence type="ECO:0000256" key="1">
    <source>
        <dbReference type="ARBA" id="ARBA00022574"/>
    </source>
</evidence>
<comment type="caution">
    <text evidence="5">The sequence shown here is derived from an EMBL/GenBank/DDBJ whole genome shotgun (WGS) entry which is preliminary data.</text>
</comment>
<accession>A0A2W4WGY4</accession>
<dbReference type="PANTHER" id="PTHR22847:SF637">
    <property type="entry name" value="WD REPEAT DOMAIN 5B"/>
    <property type="match status" value="1"/>
</dbReference>
<feature type="repeat" description="WD" evidence="3">
    <location>
        <begin position="57"/>
        <end position="98"/>
    </location>
</feature>
<evidence type="ECO:0000256" key="2">
    <source>
        <dbReference type="ARBA" id="ARBA00022737"/>
    </source>
</evidence>
<feature type="domain" description="Anaphase-promoting complex subunit 4-like WD40" evidence="4">
    <location>
        <begin position="17"/>
        <end position="70"/>
    </location>
</feature>
<reference evidence="6" key="1">
    <citation type="submission" date="2018-04" db="EMBL/GenBank/DDBJ databases">
        <authorList>
            <person name="Cornet L."/>
        </authorList>
    </citation>
    <scope>NUCLEOTIDE SEQUENCE [LARGE SCALE GENOMIC DNA]</scope>
</reference>
<protein>
    <recommendedName>
        <fullName evidence="4">Anaphase-promoting complex subunit 4-like WD40 domain-containing protein</fullName>
    </recommendedName>
</protein>